<dbReference type="InterPro" id="IPR002934">
    <property type="entry name" value="Polymerase_NTP_transf_dom"/>
</dbReference>
<evidence type="ECO:0000259" key="1">
    <source>
        <dbReference type="Pfam" id="PF01909"/>
    </source>
</evidence>
<dbReference type="RefSeq" id="WP_009149525.1">
    <property type="nucleotide sequence ID" value="NZ_CP121471.1"/>
</dbReference>
<proteinExistence type="predicted"/>
<dbReference type="eggNOG" id="COG1708">
    <property type="taxonomic scope" value="Bacteria"/>
</dbReference>
<name>H8Z1W8_9GAMM</name>
<reference evidence="2 3" key="2">
    <citation type="submission" date="2011-11" db="EMBL/GenBank/DDBJ databases">
        <authorList>
            <consortium name="US DOE Joint Genome Institute"/>
            <person name="Lucas S."/>
            <person name="Han J."/>
            <person name="Lapidus A."/>
            <person name="Cheng J.-F."/>
            <person name="Goodwin L."/>
            <person name="Pitluck S."/>
            <person name="Peters L."/>
            <person name="Ovchinnikova G."/>
            <person name="Zhang X."/>
            <person name="Detter J.C."/>
            <person name="Han C."/>
            <person name="Tapia R."/>
            <person name="Land M."/>
            <person name="Hauser L."/>
            <person name="Kyrpides N."/>
            <person name="Ivanova N."/>
            <person name="Pagani I."/>
            <person name="Vogl K."/>
            <person name="Liu Z."/>
            <person name="Overmann J."/>
            <person name="Frigaard N.-U."/>
            <person name="Bryant D."/>
            <person name="Woyke T."/>
        </authorList>
    </citation>
    <scope>NUCLEOTIDE SEQUENCE [LARGE SCALE GENOMIC DNA]</scope>
    <source>
        <strain evidence="2 3">970</strain>
    </source>
</reference>
<dbReference type="Gene3D" id="3.30.460.10">
    <property type="entry name" value="Beta Polymerase, domain 2"/>
    <property type="match status" value="1"/>
</dbReference>
<dbReference type="Pfam" id="PF01909">
    <property type="entry name" value="NTP_transf_2"/>
    <property type="match status" value="1"/>
</dbReference>
<dbReference type="Proteomes" id="UP000002964">
    <property type="component" value="Unassembled WGS sequence"/>
</dbReference>
<protein>
    <recommendedName>
        <fullName evidence="1">Polymerase nucleotidyl transferase domain-containing protein</fullName>
    </recommendedName>
</protein>
<dbReference type="SUPFAM" id="SSF81301">
    <property type="entry name" value="Nucleotidyltransferase"/>
    <property type="match status" value="1"/>
</dbReference>
<reference evidence="3" key="1">
    <citation type="submission" date="2011-06" db="EMBL/GenBank/DDBJ databases">
        <authorList>
            <consortium name="US DOE Joint Genome Institute (JGI-PGF)"/>
            <person name="Lucas S."/>
            <person name="Han J."/>
            <person name="Lapidus A."/>
            <person name="Cheng J.-F."/>
            <person name="Goodwin L."/>
            <person name="Pitluck S."/>
            <person name="Peters L."/>
            <person name="Land M.L."/>
            <person name="Hauser L."/>
            <person name="Vogl K."/>
            <person name="Liu Z."/>
            <person name="Overmann J."/>
            <person name="Frigaard N.-U."/>
            <person name="Bryant D.A."/>
            <person name="Woyke T.J."/>
        </authorList>
    </citation>
    <scope>NUCLEOTIDE SEQUENCE [LARGE SCALE GENOMIC DNA]</scope>
    <source>
        <strain evidence="3">970</strain>
    </source>
</reference>
<dbReference type="InterPro" id="IPR043519">
    <property type="entry name" value="NT_sf"/>
</dbReference>
<dbReference type="AlphaFoldDB" id="H8Z1W8"/>
<dbReference type="GO" id="GO:0016779">
    <property type="term" value="F:nucleotidyltransferase activity"/>
    <property type="evidence" value="ECO:0007669"/>
    <property type="project" value="InterPro"/>
</dbReference>
<dbReference type="HOGENOM" id="CLU_164558_1_1_6"/>
<organism evidence="2 3">
    <name type="scientific">Thiorhodovibrio frisius</name>
    <dbReference type="NCBI Taxonomy" id="631362"/>
    <lineage>
        <taxon>Bacteria</taxon>
        <taxon>Pseudomonadati</taxon>
        <taxon>Pseudomonadota</taxon>
        <taxon>Gammaproteobacteria</taxon>
        <taxon>Chromatiales</taxon>
        <taxon>Chromatiaceae</taxon>
        <taxon>Thiorhodovibrio</taxon>
    </lineage>
</organism>
<dbReference type="OrthoDB" id="14556at2"/>
<dbReference type="CDD" id="cd05403">
    <property type="entry name" value="NT_KNTase_like"/>
    <property type="match status" value="1"/>
</dbReference>
<accession>H8Z1W8</accession>
<sequence>MRLTNEQCQSIERLAHEWLGQWVRVQVFGSRLNDAACGGDVDLLVQADHPVSVAQKAELGWRMEQALGLPVDLAVIDPEGPRTAFQHLALASAQDLMPAAAF</sequence>
<keyword evidence="3" id="KW-1185">Reference proteome</keyword>
<gene>
    <name evidence="2" type="ORF">Thi970DRAFT_02869</name>
</gene>
<evidence type="ECO:0000313" key="3">
    <source>
        <dbReference type="Proteomes" id="UP000002964"/>
    </source>
</evidence>
<dbReference type="STRING" id="631362.Thi970DRAFT_02869"/>
<evidence type="ECO:0000313" key="2">
    <source>
        <dbReference type="EMBL" id="EIC22596.1"/>
    </source>
</evidence>
<feature type="domain" description="Polymerase nucleotidyl transferase" evidence="1">
    <location>
        <begin position="12"/>
        <end position="81"/>
    </location>
</feature>
<dbReference type="EMBL" id="JH603169">
    <property type="protein sequence ID" value="EIC22596.1"/>
    <property type="molecule type" value="Genomic_DNA"/>
</dbReference>